<evidence type="ECO:0000313" key="9">
    <source>
        <dbReference type="Proteomes" id="UP001199469"/>
    </source>
</evidence>
<dbReference type="InterPro" id="IPR051907">
    <property type="entry name" value="DoxX-like_oxidoreductase"/>
</dbReference>
<feature type="transmembrane region" description="Helical" evidence="7">
    <location>
        <begin position="139"/>
        <end position="158"/>
    </location>
</feature>
<keyword evidence="6 7" id="KW-0472">Membrane</keyword>
<evidence type="ECO:0000256" key="2">
    <source>
        <dbReference type="ARBA" id="ARBA00006679"/>
    </source>
</evidence>
<dbReference type="PANTHER" id="PTHR33452:SF1">
    <property type="entry name" value="INNER MEMBRANE PROTEIN YPHA-RELATED"/>
    <property type="match status" value="1"/>
</dbReference>
<keyword evidence="5 7" id="KW-1133">Transmembrane helix</keyword>
<organism evidence="8 9">
    <name type="scientific">Actinomycetospora endophytica</name>
    <dbReference type="NCBI Taxonomy" id="2291215"/>
    <lineage>
        <taxon>Bacteria</taxon>
        <taxon>Bacillati</taxon>
        <taxon>Actinomycetota</taxon>
        <taxon>Actinomycetes</taxon>
        <taxon>Pseudonocardiales</taxon>
        <taxon>Pseudonocardiaceae</taxon>
        <taxon>Actinomycetospora</taxon>
    </lineage>
</organism>
<evidence type="ECO:0000256" key="7">
    <source>
        <dbReference type="SAM" id="Phobius"/>
    </source>
</evidence>
<dbReference type="EMBL" id="JAJNDB010000010">
    <property type="protein sequence ID" value="MCD2197983.1"/>
    <property type="molecule type" value="Genomic_DNA"/>
</dbReference>
<keyword evidence="3" id="KW-1003">Cell membrane</keyword>
<comment type="caution">
    <text evidence="8">The sequence shown here is derived from an EMBL/GenBank/DDBJ whole genome shotgun (WGS) entry which is preliminary data.</text>
</comment>
<reference evidence="8 9" key="1">
    <citation type="submission" date="2021-11" db="EMBL/GenBank/DDBJ databases">
        <title>Draft genome sequence of Actinomycetospora sp. SF1 isolated from the rhizosphere soil.</title>
        <authorList>
            <person name="Duangmal K."/>
            <person name="Chantavorakit T."/>
        </authorList>
    </citation>
    <scope>NUCLEOTIDE SEQUENCE [LARGE SCALE GENOMIC DNA]</scope>
    <source>
        <strain evidence="8 9">TBRC 5722</strain>
    </source>
</reference>
<keyword evidence="9" id="KW-1185">Reference proteome</keyword>
<evidence type="ECO:0000313" key="8">
    <source>
        <dbReference type="EMBL" id="MCD2197983.1"/>
    </source>
</evidence>
<dbReference type="Pfam" id="PF07681">
    <property type="entry name" value="DoxX"/>
    <property type="match status" value="1"/>
</dbReference>
<evidence type="ECO:0000256" key="3">
    <source>
        <dbReference type="ARBA" id="ARBA00022475"/>
    </source>
</evidence>
<dbReference type="Proteomes" id="UP001199469">
    <property type="component" value="Unassembled WGS sequence"/>
</dbReference>
<gene>
    <name evidence="8" type="ORF">LQ327_31890</name>
</gene>
<sequence>MKIGMAALRLVVGLLFVGHGMQKLAGWFGGGGIEGTAAGFESMGLKPGRDNAVAAGVSEAGGGALLAAGLATPLATTMISGAMGSAFYHVHKPNGPWVTKGGWEYNAVLTAAVFAVAAAGPGKLSLDHALGIERSGAGVALGALGAGVLGSAAVAARAKSLA</sequence>
<name>A0ABS8PIW8_9PSEU</name>
<dbReference type="RefSeq" id="WP_230740495.1">
    <property type="nucleotide sequence ID" value="NZ_JAJNDB010000010.1"/>
</dbReference>
<accession>A0ABS8PIW8</accession>
<dbReference type="InterPro" id="IPR032808">
    <property type="entry name" value="DoxX"/>
</dbReference>
<evidence type="ECO:0000256" key="5">
    <source>
        <dbReference type="ARBA" id="ARBA00022989"/>
    </source>
</evidence>
<evidence type="ECO:0000256" key="1">
    <source>
        <dbReference type="ARBA" id="ARBA00004651"/>
    </source>
</evidence>
<dbReference type="PANTHER" id="PTHR33452">
    <property type="entry name" value="OXIDOREDUCTASE CATD-RELATED"/>
    <property type="match status" value="1"/>
</dbReference>
<comment type="similarity">
    <text evidence="2">Belongs to the DoxX family.</text>
</comment>
<comment type="subcellular location">
    <subcellularLocation>
        <location evidence="1">Cell membrane</location>
        <topology evidence="1">Multi-pass membrane protein</topology>
    </subcellularLocation>
</comment>
<evidence type="ECO:0000256" key="6">
    <source>
        <dbReference type="ARBA" id="ARBA00023136"/>
    </source>
</evidence>
<keyword evidence="4 7" id="KW-0812">Transmembrane</keyword>
<feature type="transmembrane region" description="Helical" evidence="7">
    <location>
        <begin position="102"/>
        <end position="119"/>
    </location>
</feature>
<protein>
    <submittedName>
        <fullName evidence="8">DoxX family protein</fullName>
    </submittedName>
</protein>
<feature type="transmembrane region" description="Helical" evidence="7">
    <location>
        <begin position="65"/>
        <end position="90"/>
    </location>
</feature>
<proteinExistence type="inferred from homology"/>
<evidence type="ECO:0000256" key="4">
    <source>
        <dbReference type="ARBA" id="ARBA00022692"/>
    </source>
</evidence>